<sequence length="390" mass="43410">MIERDLAHRLRHAASQHPAVTLTGPRQSGKSTLCRTLFPSHAYVNLEAPDARDFALDDPRAFLDRFEGGVILDEIQRTPALPSYLQVLIDEDPRPGRWILTGSQNLALLESVSQSLAGRSAVLHLLPLARDEVIRFDAYPATLDETLVAGGYPRIFDQGLDPADWLGSYVATYVERDVRTITNVGDLVAFRRFVELCAGRTGQLLNYSSLAADAGVTQPTAKSWLGVLEASFLVHRLPPFHANLRKRLVKQPKLHFYDSGLVCWLLGIRSPDHLRAHPLRGAIFESWVVSELVKHSLNRGEPARLAFYRDRDGVEADIVIETPDRICTIEVKSASTPSTSLLDGIARVRARLEATGKPIETTVVYGGDELQERSKGTLIPWRQVAERDWS</sequence>
<dbReference type="InterPro" id="IPR027417">
    <property type="entry name" value="P-loop_NTPase"/>
</dbReference>
<dbReference type="InterPro" id="IPR025420">
    <property type="entry name" value="DUF4143"/>
</dbReference>
<organism evidence="3 4">
    <name type="scientific">Engelhardtia mirabilis</name>
    <dbReference type="NCBI Taxonomy" id="2528011"/>
    <lineage>
        <taxon>Bacteria</taxon>
        <taxon>Pseudomonadati</taxon>
        <taxon>Planctomycetota</taxon>
        <taxon>Planctomycetia</taxon>
        <taxon>Planctomycetia incertae sedis</taxon>
        <taxon>Engelhardtia</taxon>
    </lineage>
</organism>
<evidence type="ECO:0000259" key="1">
    <source>
        <dbReference type="Pfam" id="PF13173"/>
    </source>
</evidence>
<dbReference type="PANTHER" id="PTHR43566">
    <property type="entry name" value="CONSERVED PROTEIN"/>
    <property type="match status" value="1"/>
</dbReference>
<dbReference type="AlphaFoldDB" id="A0A518BFR8"/>
<evidence type="ECO:0000313" key="4">
    <source>
        <dbReference type="Proteomes" id="UP000316921"/>
    </source>
</evidence>
<gene>
    <name evidence="3" type="ORF">Pla133_08720</name>
</gene>
<feature type="domain" description="AAA" evidence="1">
    <location>
        <begin position="17"/>
        <end position="133"/>
    </location>
</feature>
<dbReference type="RefSeq" id="WP_145062770.1">
    <property type="nucleotide sequence ID" value="NZ_CP036287.1"/>
</dbReference>
<evidence type="ECO:0000259" key="2">
    <source>
        <dbReference type="Pfam" id="PF13635"/>
    </source>
</evidence>
<dbReference type="Pfam" id="PF13173">
    <property type="entry name" value="AAA_14"/>
    <property type="match status" value="1"/>
</dbReference>
<protein>
    <recommendedName>
        <fullName evidence="5">Archaeal ATPase</fullName>
    </recommendedName>
</protein>
<dbReference type="SUPFAM" id="SSF52540">
    <property type="entry name" value="P-loop containing nucleoside triphosphate hydrolases"/>
    <property type="match status" value="1"/>
</dbReference>
<accession>A0A518BFR8</accession>
<dbReference type="InterPro" id="IPR041682">
    <property type="entry name" value="AAA_14"/>
</dbReference>
<dbReference type="Proteomes" id="UP000316921">
    <property type="component" value="Chromosome"/>
</dbReference>
<reference evidence="3 4" key="1">
    <citation type="submission" date="2019-02" db="EMBL/GenBank/DDBJ databases">
        <title>Deep-cultivation of Planctomycetes and their phenomic and genomic characterization uncovers novel biology.</title>
        <authorList>
            <person name="Wiegand S."/>
            <person name="Jogler M."/>
            <person name="Boedeker C."/>
            <person name="Pinto D."/>
            <person name="Vollmers J."/>
            <person name="Rivas-Marin E."/>
            <person name="Kohn T."/>
            <person name="Peeters S.H."/>
            <person name="Heuer A."/>
            <person name="Rast P."/>
            <person name="Oberbeckmann S."/>
            <person name="Bunk B."/>
            <person name="Jeske O."/>
            <person name="Meyerdierks A."/>
            <person name="Storesund J.E."/>
            <person name="Kallscheuer N."/>
            <person name="Luecker S."/>
            <person name="Lage O.M."/>
            <person name="Pohl T."/>
            <person name="Merkel B.J."/>
            <person name="Hornburger P."/>
            <person name="Mueller R.-W."/>
            <person name="Bruemmer F."/>
            <person name="Labrenz M."/>
            <person name="Spormann A.M."/>
            <person name="Op den Camp H."/>
            <person name="Overmann J."/>
            <person name="Amann R."/>
            <person name="Jetten M.S.M."/>
            <person name="Mascher T."/>
            <person name="Medema M.H."/>
            <person name="Devos D.P."/>
            <person name="Kaster A.-K."/>
            <person name="Ovreas L."/>
            <person name="Rohde M."/>
            <person name="Galperin M.Y."/>
            <person name="Jogler C."/>
        </authorList>
    </citation>
    <scope>NUCLEOTIDE SEQUENCE [LARGE SCALE GENOMIC DNA]</scope>
    <source>
        <strain evidence="3 4">Pla133</strain>
    </source>
</reference>
<dbReference type="Pfam" id="PF13635">
    <property type="entry name" value="DUF4143"/>
    <property type="match status" value="1"/>
</dbReference>
<proteinExistence type="predicted"/>
<dbReference type="PANTHER" id="PTHR43566:SF2">
    <property type="entry name" value="DUF4143 DOMAIN-CONTAINING PROTEIN"/>
    <property type="match status" value="1"/>
</dbReference>
<keyword evidence="4" id="KW-1185">Reference proteome</keyword>
<feature type="domain" description="DUF4143" evidence="2">
    <location>
        <begin position="175"/>
        <end position="333"/>
    </location>
</feature>
<name>A0A518BFR8_9BACT</name>
<dbReference type="KEGG" id="pbap:Pla133_08720"/>
<evidence type="ECO:0000313" key="3">
    <source>
        <dbReference type="EMBL" id="QDU65806.1"/>
    </source>
</evidence>
<evidence type="ECO:0008006" key="5">
    <source>
        <dbReference type="Google" id="ProtNLM"/>
    </source>
</evidence>
<dbReference type="EMBL" id="CP036287">
    <property type="protein sequence ID" value="QDU65806.1"/>
    <property type="molecule type" value="Genomic_DNA"/>
</dbReference>